<dbReference type="Proteomes" id="UP000244090">
    <property type="component" value="Unassembled WGS sequence"/>
</dbReference>
<keyword evidence="3" id="KW-1185">Reference proteome</keyword>
<organism evidence="2 3">
    <name type="scientific">Kordia periserrulae</name>
    <dbReference type="NCBI Taxonomy" id="701523"/>
    <lineage>
        <taxon>Bacteria</taxon>
        <taxon>Pseudomonadati</taxon>
        <taxon>Bacteroidota</taxon>
        <taxon>Flavobacteriia</taxon>
        <taxon>Flavobacteriales</taxon>
        <taxon>Flavobacteriaceae</taxon>
        <taxon>Kordia</taxon>
    </lineage>
</organism>
<comment type="caution">
    <text evidence="2">The sequence shown here is derived from an EMBL/GenBank/DDBJ whole genome shotgun (WGS) entry which is preliminary data.</text>
</comment>
<evidence type="ECO:0000313" key="2">
    <source>
        <dbReference type="EMBL" id="PTX59804.1"/>
    </source>
</evidence>
<protein>
    <submittedName>
        <fullName evidence="2">Uncharacterized protein</fullName>
    </submittedName>
</protein>
<feature type="signal peptide" evidence="1">
    <location>
        <begin position="1"/>
        <end position="22"/>
    </location>
</feature>
<gene>
    <name evidence="2" type="ORF">C8N46_108117</name>
</gene>
<reference evidence="2 3" key="1">
    <citation type="submission" date="2018-04" db="EMBL/GenBank/DDBJ databases">
        <title>Genomic Encyclopedia of Archaeal and Bacterial Type Strains, Phase II (KMG-II): from individual species to whole genera.</title>
        <authorList>
            <person name="Goeker M."/>
        </authorList>
    </citation>
    <scope>NUCLEOTIDE SEQUENCE [LARGE SCALE GENOMIC DNA]</scope>
    <source>
        <strain evidence="2 3">DSM 25731</strain>
    </source>
</reference>
<evidence type="ECO:0000256" key="1">
    <source>
        <dbReference type="SAM" id="SignalP"/>
    </source>
</evidence>
<proteinExistence type="predicted"/>
<feature type="chain" id="PRO_5015598811" evidence="1">
    <location>
        <begin position="23"/>
        <end position="49"/>
    </location>
</feature>
<dbReference type="RefSeq" id="WP_158269179.1">
    <property type="nucleotide sequence ID" value="NZ_QBKT01000008.1"/>
</dbReference>
<accession>A0A2T6BUS1</accession>
<dbReference type="EMBL" id="QBKT01000008">
    <property type="protein sequence ID" value="PTX59804.1"/>
    <property type="molecule type" value="Genomic_DNA"/>
</dbReference>
<keyword evidence="1" id="KW-0732">Signal</keyword>
<evidence type="ECO:0000313" key="3">
    <source>
        <dbReference type="Proteomes" id="UP000244090"/>
    </source>
</evidence>
<name>A0A2T6BUS1_9FLAO</name>
<dbReference type="AlphaFoldDB" id="A0A2T6BUS1"/>
<sequence length="49" mass="5523">MKTRSYFLAVVALFIFSNYSCTEVDSITEEDSINNVQAIEDGEITDDDI</sequence>